<accession>A0A1B7K448</accession>
<dbReference type="AlphaFoldDB" id="A0A1B7K448"/>
<evidence type="ECO:0000313" key="2">
    <source>
        <dbReference type="Proteomes" id="UP000078224"/>
    </source>
</evidence>
<dbReference type="EMBL" id="LXEW01000006">
    <property type="protein sequence ID" value="OAT54804.1"/>
    <property type="molecule type" value="Genomic_DNA"/>
</dbReference>
<organism evidence="1 2">
    <name type="scientific">Providencia heimbachae ATCC 35613</name>
    <dbReference type="NCBI Taxonomy" id="1354272"/>
    <lineage>
        <taxon>Bacteria</taxon>
        <taxon>Pseudomonadati</taxon>
        <taxon>Pseudomonadota</taxon>
        <taxon>Gammaproteobacteria</taxon>
        <taxon>Enterobacterales</taxon>
        <taxon>Morganellaceae</taxon>
        <taxon>Providencia</taxon>
    </lineage>
</organism>
<protein>
    <submittedName>
        <fullName evidence="1">Uncharacterized protein</fullName>
    </submittedName>
</protein>
<sequence>MKKTPAEVNVEKLEAWIAKQTDQDIKELNYRGSINKGAVAAQSGVNKRAITGQNQRATKIFNDWEESCRERNLLPKPTSSVSTQPKGDAHQTVEYQDPKDAEIARLNREVSRLKEQLYQQEIMMKRYDEFKDVLYSRGFYS</sequence>
<name>A0A1B7K448_9GAMM</name>
<dbReference type="OrthoDB" id="9971221at2"/>
<comment type="caution">
    <text evidence="1">The sequence shown here is derived from an EMBL/GenBank/DDBJ whole genome shotgun (WGS) entry which is preliminary data.</text>
</comment>
<dbReference type="Proteomes" id="UP000078224">
    <property type="component" value="Unassembled WGS sequence"/>
</dbReference>
<reference evidence="1 2" key="1">
    <citation type="submission" date="2016-04" db="EMBL/GenBank/DDBJ databases">
        <title>ATOL: Assembling a taxonomically balanced genome-scale reconstruction of the evolutionary history of the Enterobacteriaceae.</title>
        <authorList>
            <person name="Plunkett G.III."/>
            <person name="Neeno-Eckwall E.C."/>
            <person name="Glasner J.D."/>
            <person name="Perna N.T."/>
        </authorList>
    </citation>
    <scope>NUCLEOTIDE SEQUENCE [LARGE SCALE GENOMIC DNA]</scope>
    <source>
        <strain evidence="1 2">ATCC 35613</strain>
    </source>
</reference>
<dbReference type="RefSeq" id="WP_068907163.1">
    <property type="nucleotide sequence ID" value="NZ_LXEW01000006.1"/>
</dbReference>
<gene>
    <name evidence="1" type="ORF">M998_0228</name>
</gene>
<dbReference type="PATRIC" id="fig|1354272.4.peg.235"/>
<proteinExistence type="predicted"/>
<evidence type="ECO:0000313" key="1">
    <source>
        <dbReference type="EMBL" id="OAT54804.1"/>
    </source>
</evidence>
<keyword evidence="2" id="KW-1185">Reference proteome</keyword>